<dbReference type="Proteomes" id="UP000554054">
    <property type="component" value="Unassembled WGS sequence"/>
</dbReference>
<keyword evidence="2" id="KW-1185">Reference proteome</keyword>
<reference evidence="1 2" key="1">
    <citation type="submission" date="2020-07" db="EMBL/GenBank/DDBJ databases">
        <title>Sequencing the genomes of 1000 actinobacteria strains.</title>
        <authorList>
            <person name="Klenk H.-P."/>
        </authorList>
    </citation>
    <scope>NUCLEOTIDE SEQUENCE [LARGE SCALE GENOMIC DNA]</scope>
    <source>
        <strain evidence="1 2">DSM 26154</strain>
    </source>
</reference>
<dbReference type="AlphaFoldDB" id="A0A852VVV7"/>
<proteinExistence type="predicted"/>
<dbReference type="RefSeq" id="WP_185990576.1">
    <property type="nucleotide sequence ID" value="NZ_JACCAE010000001.1"/>
</dbReference>
<dbReference type="Pfam" id="PF13279">
    <property type="entry name" value="4HBT_2"/>
    <property type="match status" value="1"/>
</dbReference>
<accession>A0A852VVV7</accession>
<dbReference type="EMBL" id="JACCAE010000001">
    <property type="protein sequence ID" value="NYF97681.1"/>
    <property type="molecule type" value="Genomic_DNA"/>
</dbReference>
<name>A0A852VVV7_9MICO</name>
<evidence type="ECO:0000313" key="1">
    <source>
        <dbReference type="EMBL" id="NYF97681.1"/>
    </source>
</evidence>
<comment type="caution">
    <text evidence="1">The sequence shown here is derived from an EMBL/GenBank/DDBJ whole genome shotgun (WGS) entry which is preliminary data.</text>
</comment>
<evidence type="ECO:0000313" key="2">
    <source>
        <dbReference type="Proteomes" id="UP000554054"/>
    </source>
</evidence>
<dbReference type="Gene3D" id="3.10.129.10">
    <property type="entry name" value="Hotdog Thioesterase"/>
    <property type="match status" value="1"/>
</dbReference>
<protein>
    <submittedName>
        <fullName evidence="1">Acyl-CoA thioesterase FadM</fullName>
    </submittedName>
</protein>
<sequence length="196" mass="22099">MLDFDGFEQVPAVRGDGASGFKREGIVSSETRRGVPGVDDVLTLNEIAREMAPQEWEDENGHVNVAAYYRFHMESVALALEGLGWTEGHRQTTGQSVFSVEQHLRFYDEALVGHDVSIHLRLLNRNEKMFHAVSMLLNRSTGRLANTLEFVEANVDLRSRRMVPFSYEFGSKLDGVIVRHNELPWAVPLNTGMGLR</sequence>
<gene>
    <name evidence="1" type="ORF">BJY20_001073</name>
</gene>
<dbReference type="InterPro" id="IPR029069">
    <property type="entry name" value="HotDog_dom_sf"/>
</dbReference>
<dbReference type="SUPFAM" id="SSF54637">
    <property type="entry name" value="Thioesterase/thiol ester dehydrase-isomerase"/>
    <property type="match status" value="1"/>
</dbReference>
<organism evidence="1 2">
    <name type="scientific">Janibacter cremeus</name>
    <dbReference type="NCBI Taxonomy" id="1285192"/>
    <lineage>
        <taxon>Bacteria</taxon>
        <taxon>Bacillati</taxon>
        <taxon>Actinomycetota</taxon>
        <taxon>Actinomycetes</taxon>
        <taxon>Micrococcales</taxon>
        <taxon>Intrasporangiaceae</taxon>
        <taxon>Janibacter</taxon>
    </lineage>
</organism>